<protein>
    <recommendedName>
        <fullName evidence="2">UPF0251 protein SHEWBE_0463</fullName>
    </recommendedName>
</protein>
<dbReference type="Pfam" id="PF02001">
    <property type="entry name" value="DUF134"/>
    <property type="match status" value="1"/>
</dbReference>
<evidence type="ECO:0000313" key="3">
    <source>
        <dbReference type="EMBL" id="SQH74452.1"/>
    </source>
</evidence>
<dbReference type="PANTHER" id="PTHR37478">
    <property type="match status" value="1"/>
</dbReference>
<evidence type="ECO:0000313" key="4">
    <source>
        <dbReference type="Proteomes" id="UP000250123"/>
    </source>
</evidence>
<dbReference type="Gene3D" id="1.10.10.10">
    <property type="entry name" value="Winged helix-like DNA-binding domain superfamily/Winged helix DNA-binding domain"/>
    <property type="match status" value="1"/>
</dbReference>
<dbReference type="OrthoDB" id="280278at2"/>
<gene>
    <name evidence="3" type="ORF">SHEWBE_0463</name>
</gene>
<dbReference type="EMBL" id="LS483452">
    <property type="protein sequence ID" value="SQH74452.1"/>
    <property type="molecule type" value="Genomic_DNA"/>
</dbReference>
<dbReference type="Proteomes" id="UP000250123">
    <property type="component" value="Chromosome SHEWBE"/>
</dbReference>
<name>A0A330LWP5_9GAMM</name>
<sequence>MPRPRKCRRISACVPCSIFKPNGTPAVELTKIQLEADEFEALNLGDVEKMSQLDAAAKMGISRQTFGNLLASARKKVATAITRGHALVLPQESQIDTNPT</sequence>
<evidence type="ECO:0000256" key="1">
    <source>
        <dbReference type="ARBA" id="ARBA00009350"/>
    </source>
</evidence>
<dbReference type="AlphaFoldDB" id="A0A330LWP5"/>
<comment type="similarity">
    <text evidence="1 2">Belongs to the UPF0251 family.</text>
</comment>
<dbReference type="InterPro" id="IPR002852">
    <property type="entry name" value="UPF0251"/>
</dbReference>
<evidence type="ECO:0000256" key="2">
    <source>
        <dbReference type="HAMAP-Rule" id="MF_00674"/>
    </source>
</evidence>
<proteinExistence type="inferred from homology"/>
<dbReference type="RefSeq" id="WP_112351266.1">
    <property type="nucleotide sequence ID" value="NZ_LS483452.1"/>
</dbReference>
<reference evidence="4" key="1">
    <citation type="submission" date="2018-06" db="EMBL/GenBank/DDBJ databases">
        <authorList>
            <person name="Cea G.-C."/>
            <person name="William W."/>
        </authorList>
    </citation>
    <scope>NUCLEOTIDE SEQUENCE [LARGE SCALE GENOMIC DNA]</scope>
    <source>
        <strain evidence="4">DB21MT-2</strain>
    </source>
</reference>
<dbReference type="PANTHER" id="PTHR37478:SF2">
    <property type="entry name" value="UPF0251 PROTEIN TK0562"/>
    <property type="match status" value="1"/>
</dbReference>
<organism evidence="3 4">
    <name type="scientific">Shewanella benthica</name>
    <dbReference type="NCBI Taxonomy" id="43661"/>
    <lineage>
        <taxon>Bacteria</taxon>
        <taxon>Pseudomonadati</taxon>
        <taxon>Pseudomonadota</taxon>
        <taxon>Gammaproteobacteria</taxon>
        <taxon>Alteromonadales</taxon>
        <taxon>Shewanellaceae</taxon>
        <taxon>Shewanella</taxon>
    </lineage>
</organism>
<accession>A0A330LWP5</accession>
<dbReference type="KEGG" id="sbk:SHEWBE_0463"/>
<dbReference type="InterPro" id="IPR036388">
    <property type="entry name" value="WH-like_DNA-bd_sf"/>
</dbReference>
<dbReference type="HAMAP" id="MF_00674">
    <property type="entry name" value="UPF0251"/>
    <property type="match status" value="1"/>
</dbReference>